<dbReference type="PROSITE" id="PS50853">
    <property type="entry name" value="FN3"/>
    <property type="match status" value="3"/>
</dbReference>
<dbReference type="InterPro" id="IPR051465">
    <property type="entry name" value="Cell_Envelope_Struct_Comp"/>
</dbReference>
<evidence type="ECO:0000259" key="3">
    <source>
        <dbReference type="PROSITE" id="PS51272"/>
    </source>
</evidence>
<evidence type="ECO:0000259" key="4">
    <source>
        <dbReference type="PROSITE" id="PS51841"/>
    </source>
</evidence>
<dbReference type="PROSITE" id="PS51841">
    <property type="entry name" value="LTD"/>
    <property type="match status" value="1"/>
</dbReference>
<feature type="compositionally biased region" description="Polar residues" evidence="1">
    <location>
        <begin position="186"/>
        <end position="210"/>
    </location>
</feature>
<dbReference type="Proteomes" id="UP001589776">
    <property type="component" value="Unassembled WGS sequence"/>
</dbReference>
<feature type="domain" description="Fibronectin type-III" evidence="2">
    <location>
        <begin position="1673"/>
        <end position="1757"/>
    </location>
</feature>
<dbReference type="InterPro" id="IPR016195">
    <property type="entry name" value="Pol/histidinol_Pase-like"/>
</dbReference>
<dbReference type="InterPro" id="IPR013783">
    <property type="entry name" value="Ig-like_fold"/>
</dbReference>
<dbReference type="Gene3D" id="3.20.20.140">
    <property type="entry name" value="Metal-dependent hydrolases"/>
    <property type="match status" value="1"/>
</dbReference>
<feature type="region of interest" description="Disordered" evidence="1">
    <location>
        <begin position="1833"/>
        <end position="1855"/>
    </location>
</feature>
<dbReference type="Pfam" id="PF00932">
    <property type="entry name" value="LTD"/>
    <property type="match status" value="1"/>
</dbReference>
<dbReference type="InterPro" id="IPR029062">
    <property type="entry name" value="Class_I_gatase-like"/>
</dbReference>
<dbReference type="InterPro" id="IPR036415">
    <property type="entry name" value="Lamin_tail_dom_sf"/>
</dbReference>
<sequence>MLFHWVKKGKKWTSLALAWAILVGGLLPSLVAPQKVQAAAADHVVISQVFGGNGTGYAYDFVELYNPTNEEVDLSGWSVQYGATGNTSSFANITSIPSGKKIAPHGYFLVSGAGSTASSTPAPDVVGSINLSGSNGQVALMSTVTAFNPGSGVTDYASFKMTAGLVDFVGYGTAVRSENDQKAPALTSSTSLYRKNDSGTSDFSTPNGNGWDTDDNSQDFVTGTPAPRNSGGGNQGLKSSIPVGVNALFDNRNAAAATVQGTVYSGAWVRLYLSDPSQGSGSVTTDAYADSTGSFELTFNNSSSNAASVYVTSTEQGKAESDALRIDAATKPSAPASITIAYNVDNTGNGVVSGQAGSVANNTVSTYVYVYNGDPTSGGTLLTNNTDGKKVVMANTDGSFTFKFDNGASIDKVYVTQVTATNNGRSFESNASVIDKSDVVVPTTSKINTIRANTTDGCPVNKAVSSGSSDPCPTPSSASYTIEGTVNISNKIIGNKGSYFMLQDDTGGMTVWGNFEAGALITGDKVRVSGKLGQYNGLTQMDPTNVEKIGSATTPPAPVTKTIEDLNTYATAEPLEGTLVTVEGKITTIPATAAGGGYNISFVDANNKSITVRLMTATGVDVTTLETETHYKITGVVGQFDSSKPFTTGYQIFPRTAADFEKIATAPQDSVPLIYNVHPAKMSATINTRPTISGKVEKTAADLNVSTFKVQLDKQDIAVTLDNGQFSYTPATDLAYGEHQLLIEIADVNGAKNSLISYFYVQKDAGTTNYNYYFGIPHAHTAYSDGKGTPADAFQHAYNNNLDFLIVTDHSNWLDGDTYVSDRKEFEEKAGSEWANTKQMVQDFNGQHAGEFLAMRGFEMTSSSWGHANVYNADKYVEAKQTVTDLGEFYEWLTNQENVVASFNHPNWPDNSFKDLSYVPEVDHIMSMIEVGNGAPPYSYARAESHFFKAMDNGWHVGANNAQDNHSTNWGDPDNLTAVIAEDLTYDSFMEALKNRRMYSTEARDTQLRVKANGYWMGSTLDVQEGTKLAFDVWVKDESNPIDKIELITNGGKVIATKASEGKTEDTWTPEVTTAAGANWYVVKVYHTDGKWTTASAIYTAGGEMDVKLTGVAANPSPALPGTPTELTASITNMGVRGVENLEVKFYHTSVAPENLVGTGTLAYVAPNKTGTAKATWTPQQSGQDTIIAVLTDKPGITTVTEMSTPIKIVQSNGKKVLVDSYHDNKEVPGVMKDFFELLRRYGYSAVENKQELTDSLLAGYDVMVLNTPTSTSKNLSDSEMEAVAKWVKAGGSLMMATTSNFGFADNDMLNPLLEKMQSGIRINNDNVYEPNTSTNYSGGMKWSVYARTFPSSITGLNSNMEAIRFFSGSSLVNANKQALVNNPATELEILLAGNKESYNFNVKEGYYTYNPAIGTEEDPNQTSGPDGEKIPLIAKEKIGNGKLIVSGRHFYSDYEIPNDVSNTAFTLQLMDWMAGFDRVKSIKEVRETAQEGDIVTVKGVVTAPTNKFFDTVYIQDETSGLSLYGTQGKDLPVGTVVIATGGVHYFEGELELAYEVADMEVLYLGPGTPYTAQSVTAAEVASGAHLGKLLKVQGQIKEINDAGSYIVVNDGSNDARVFTDGYLPLDLGRFKVGDWISAQGIASTDMLGNRIRVRFAEDLAMAEPDTVKPVWTNGSLKVTSETATSVKVSWSGASDNVGVTQYKVYNGDVSTTVTGTTYEFTGLTPNTTYQFKVEARDAAGNWTDNGPVLSVTTKSASDTEKPSWISGVLNAIKKSWNSFSLSWTGATDNEAVTEYKIYQNDKVIATITDSTYEVSDLEANKTYQFKVEAGDAAGNWTDNGPSQSVTTDHAPDTAKPTWASDAAITVDSKSTSSIKLKWSGASDNVGVTQYKVSIGDVVKTVTQATYEFTGLNSNTSYKFKVEAGDAAGNWTENGPSLTVTTNSTSSGSDTGTTTTTDTNQGQQQTTPPATQPKPEQKNEVQVPQEEKVETAPDGSKTVVMTVKAEDLAKALESVKGSNKPTITVKTNSSESQVKAELPAGSLVTAAQTAPNAVISIQSGDTSYNLPLSVLDIASLSQQLGADAKDVKLIVSIEKVRGNAAKQIEDTASGSGVTIVGTPIEFNVSVEANGKTAEINNFGGTYVTRTITISDKVNAEQTTVLLVDPVTGAMSFVPATFLTVNGQTVVTIMRNGNSIYTVAQTSKTFADAGNHWAKADIELMASKLIVKGISDNAFGPDQNITRAEFAALVTRALGLTEDKDAAKFKDVSAQDWFAGAVGAAVKAKLVEGFEDGGFKPNALITREQMAVMISRALQFTGKATDVNSKQVQLLSGFKDKAKISTWAQAAVAQAVDSKIIEGMDGGQFVPADNATRAQAAVMLKRLLKFAQFID</sequence>
<feature type="region of interest" description="Disordered" evidence="1">
    <location>
        <begin position="179"/>
        <end position="237"/>
    </location>
</feature>
<evidence type="ECO:0000259" key="2">
    <source>
        <dbReference type="PROSITE" id="PS50853"/>
    </source>
</evidence>
<dbReference type="NCBIfam" id="NF038032">
    <property type="entry name" value="CehA_McbA_metalo"/>
    <property type="match status" value="1"/>
</dbReference>
<accession>A0ABV6DLA1</accession>
<dbReference type="Pfam" id="PF00041">
    <property type="entry name" value="fn3"/>
    <property type="match status" value="3"/>
</dbReference>
<feature type="domain" description="SLH" evidence="3">
    <location>
        <begin position="2330"/>
        <end position="2390"/>
    </location>
</feature>
<dbReference type="Pfam" id="PF00395">
    <property type="entry name" value="SLH"/>
    <property type="match status" value="3"/>
</dbReference>
<gene>
    <name evidence="5" type="ORF">ACFFK0_13370</name>
</gene>
<dbReference type="RefSeq" id="WP_377470746.1">
    <property type="nucleotide sequence ID" value="NZ_JBHLWN010000050.1"/>
</dbReference>
<evidence type="ECO:0000313" key="6">
    <source>
        <dbReference type="Proteomes" id="UP001589776"/>
    </source>
</evidence>
<comment type="caution">
    <text evidence="5">The sequence shown here is derived from an EMBL/GenBank/DDBJ whole genome shotgun (WGS) entry which is preliminary data.</text>
</comment>
<dbReference type="SUPFAM" id="SSF49265">
    <property type="entry name" value="Fibronectin type III"/>
    <property type="match status" value="2"/>
</dbReference>
<dbReference type="InterPro" id="IPR003141">
    <property type="entry name" value="Pol/His_phosphatase_N"/>
</dbReference>
<dbReference type="PANTHER" id="PTHR43308">
    <property type="entry name" value="OUTER MEMBRANE PROTEIN ALPHA-RELATED"/>
    <property type="match status" value="1"/>
</dbReference>
<reference evidence="5 6" key="1">
    <citation type="submission" date="2024-09" db="EMBL/GenBank/DDBJ databases">
        <authorList>
            <person name="Sun Q."/>
            <person name="Mori K."/>
        </authorList>
    </citation>
    <scope>NUCLEOTIDE SEQUENCE [LARGE SCALE GENOMIC DNA]</scope>
    <source>
        <strain evidence="5 6">CCM 7759</strain>
    </source>
</reference>
<evidence type="ECO:0000256" key="1">
    <source>
        <dbReference type="SAM" id="MobiDB-lite"/>
    </source>
</evidence>
<protein>
    <submittedName>
        <fullName evidence="5">S-layer homology domain-containing protein</fullName>
    </submittedName>
</protein>
<feature type="domain" description="Fibronectin type-III" evidence="2">
    <location>
        <begin position="1861"/>
        <end position="1945"/>
    </location>
</feature>
<dbReference type="SMART" id="SM00060">
    <property type="entry name" value="FN3"/>
    <property type="match status" value="3"/>
</dbReference>
<dbReference type="InterPro" id="IPR001322">
    <property type="entry name" value="Lamin_tail_dom"/>
</dbReference>
<evidence type="ECO:0000313" key="5">
    <source>
        <dbReference type="EMBL" id="MFC0213433.1"/>
    </source>
</evidence>
<dbReference type="EMBL" id="JBHLWN010000050">
    <property type="protein sequence ID" value="MFC0213433.1"/>
    <property type="molecule type" value="Genomic_DNA"/>
</dbReference>
<dbReference type="InterPro" id="IPR003961">
    <property type="entry name" value="FN3_dom"/>
</dbReference>
<name>A0ABV6DLA1_9BACL</name>
<dbReference type="InterPro" id="IPR001119">
    <property type="entry name" value="SLH_dom"/>
</dbReference>
<dbReference type="SUPFAM" id="SSF89550">
    <property type="entry name" value="PHP domain-like"/>
    <property type="match status" value="1"/>
</dbReference>
<dbReference type="InterPro" id="IPR036116">
    <property type="entry name" value="FN3_sf"/>
</dbReference>
<feature type="region of interest" description="Disordered" evidence="1">
    <location>
        <begin position="1928"/>
        <end position="1996"/>
    </location>
</feature>
<dbReference type="CDD" id="cd00063">
    <property type="entry name" value="FN3"/>
    <property type="match status" value="3"/>
</dbReference>
<dbReference type="Gene3D" id="2.60.40.10">
    <property type="entry name" value="Immunoglobulins"/>
    <property type="match status" value="5"/>
</dbReference>
<dbReference type="PANTHER" id="PTHR43308:SF5">
    <property type="entry name" value="S-LAYER PROTEIN _ PEPTIDOGLYCAN ENDO-BETA-N-ACETYLGLUCOSAMINIDASE"/>
    <property type="match status" value="1"/>
</dbReference>
<dbReference type="PROSITE" id="PS51272">
    <property type="entry name" value="SLH"/>
    <property type="match status" value="3"/>
</dbReference>
<organism evidence="5 6">
    <name type="scientific">Paenibacillus chartarius</name>
    <dbReference type="NCBI Taxonomy" id="747481"/>
    <lineage>
        <taxon>Bacteria</taxon>
        <taxon>Bacillati</taxon>
        <taxon>Bacillota</taxon>
        <taxon>Bacilli</taxon>
        <taxon>Bacillales</taxon>
        <taxon>Paenibacillaceae</taxon>
        <taxon>Paenibacillus</taxon>
    </lineage>
</organism>
<feature type="domain" description="Fibronectin type-III" evidence="2">
    <location>
        <begin position="1762"/>
        <end position="1854"/>
    </location>
</feature>
<keyword evidence="6" id="KW-1185">Reference proteome</keyword>
<feature type="domain" description="LTD" evidence="4">
    <location>
        <begin position="32"/>
        <end position="173"/>
    </location>
</feature>
<dbReference type="SUPFAM" id="SSF52317">
    <property type="entry name" value="Class I glutamine amidotransferase-like"/>
    <property type="match status" value="1"/>
</dbReference>
<dbReference type="Gene3D" id="2.60.40.1260">
    <property type="entry name" value="Lamin Tail domain"/>
    <property type="match status" value="1"/>
</dbReference>
<proteinExistence type="predicted"/>
<feature type="compositionally biased region" description="Polar residues" evidence="1">
    <location>
        <begin position="1931"/>
        <end position="1940"/>
    </location>
</feature>
<feature type="compositionally biased region" description="Polar residues" evidence="1">
    <location>
        <begin position="1837"/>
        <end position="1848"/>
    </location>
</feature>
<dbReference type="SMART" id="SM00481">
    <property type="entry name" value="POLIIIAc"/>
    <property type="match status" value="1"/>
</dbReference>
<feature type="compositionally biased region" description="Low complexity" evidence="1">
    <location>
        <begin position="1941"/>
        <end position="1967"/>
    </location>
</feature>
<dbReference type="SUPFAM" id="SSF74853">
    <property type="entry name" value="Lamin A/C globular tail domain"/>
    <property type="match status" value="1"/>
</dbReference>
<feature type="compositionally biased region" description="Basic and acidic residues" evidence="1">
    <location>
        <begin position="1975"/>
        <end position="1991"/>
    </location>
</feature>
<feature type="domain" description="SLH" evidence="3">
    <location>
        <begin position="2264"/>
        <end position="2323"/>
    </location>
</feature>
<feature type="domain" description="SLH" evidence="3">
    <location>
        <begin position="2200"/>
        <end position="2263"/>
    </location>
</feature>